<evidence type="ECO:0000313" key="5">
    <source>
        <dbReference type="EMBL" id="CDQ12395.1"/>
    </source>
</evidence>
<dbReference type="GO" id="GO:0003677">
    <property type="term" value="F:DNA binding"/>
    <property type="evidence" value="ECO:0007669"/>
    <property type="project" value="InterPro"/>
</dbReference>
<dbReference type="EMBL" id="CCCS020000023">
    <property type="protein sequence ID" value="CDQ09631.1"/>
    <property type="molecule type" value="Genomic_DNA"/>
</dbReference>
<comment type="caution">
    <text evidence="4">The sequence shown here is derived from an EMBL/GenBank/DDBJ whole genome shotgun (WGS) entry which is preliminary data.</text>
</comment>
<dbReference type="InterPro" id="IPR002525">
    <property type="entry name" value="Transp_IS110-like_N"/>
</dbReference>
<sequence>MQVTTYGLDLAKRVMQLHWVNLETGEIHRKQLKRRALLEFFANRQPGIVAMEACGSAHYWGRELRKLGHEVRLIAAQFVRPFVKTNKNDAADAAAIWEAVQRPDMRFVAVKSEEQQSVLSLHRMREQLIKMRTMQVNQIRGLLYEFGADLPQGRQRGLKEVPDALADLEKSLSPMLRDTVRQQLKRLEEMDKDIADIEKRLTLWKKGQEAVTRLMAIPGVGLLTATAIIATVGDMKSFRSGREFAAFLGLVPRQSGTGGKVRLLGISKRGGYLSPNIADPWSQGGGELPDQESEPLDRQTAQPTAPQCGRSGTGQQDGQNDLGTTGEKYRIRRPSRCGKSRCVVLDNKIFELQQKELRRLMHD</sequence>
<feature type="region of interest" description="Disordered" evidence="1">
    <location>
        <begin position="275"/>
        <end position="330"/>
    </location>
</feature>
<evidence type="ECO:0000256" key="1">
    <source>
        <dbReference type="SAM" id="MobiDB-lite"/>
    </source>
</evidence>
<evidence type="ECO:0000313" key="4">
    <source>
        <dbReference type="EMBL" id="CDQ09631.1"/>
    </source>
</evidence>
<evidence type="ECO:0000259" key="2">
    <source>
        <dbReference type="Pfam" id="PF01548"/>
    </source>
</evidence>
<feature type="compositionally biased region" description="Polar residues" evidence="1">
    <location>
        <begin position="313"/>
        <end position="323"/>
    </location>
</feature>
<dbReference type="Pfam" id="PF01548">
    <property type="entry name" value="DEDD_Tnp_IS110"/>
    <property type="match status" value="1"/>
</dbReference>
<reference evidence="4" key="2">
    <citation type="submission" date="2014-07" db="EMBL/GenBank/DDBJ databases">
        <title>Initial genome analysis of the psychrotolerant acidophile Acidithiobacillus ferrivorans CF27: insights into iron and sulfur oxidation pathways and into biofilm formation.</title>
        <authorList>
            <person name="Talla E."/>
            <person name="Hedrich S."/>
            <person name="Mangenot S."/>
            <person name="Ji B."/>
            <person name="Johnson D.B."/>
            <person name="Barbe V."/>
            <person name="Bonnefoy V."/>
        </authorList>
    </citation>
    <scope>NUCLEOTIDE SEQUENCE [LARGE SCALE GENOMIC DNA]</scope>
    <source>
        <strain evidence="4">CF27</strain>
    </source>
</reference>
<name>A0A060UMU9_9PROT</name>
<dbReference type="NCBIfam" id="NF033542">
    <property type="entry name" value="transpos_IS110"/>
    <property type="match status" value="1"/>
</dbReference>
<dbReference type="Pfam" id="PF02371">
    <property type="entry name" value="Transposase_20"/>
    <property type="match status" value="1"/>
</dbReference>
<dbReference type="InterPro" id="IPR003346">
    <property type="entry name" value="Transposase_20"/>
</dbReference>
<dbReference type="EMBL" id="CCCS020000001">
    <property type="protein sequence ID" value="CDQ12395.1"/>
    <property type="molecule type" value="Genomic_DNA"/>
</dbReference>
<dbReference type="PANTHER" id="PTHR33055">
    <property type="entry name" value="TRANSPOSASE FOR INSERTION SEQUENCE ELEMENT IS1111A"/>
    <property type="match status" value="1"/>
</dbReference>
<dbReference type="InterPro" id="IPR047650">
    <property type="entry name" value="Transpos_IS110"/>
</dbReference>
<protein>
    <submittedName>
        <fullName evidence="4">Transposase</fullName>
    </submittedName>
</protein>
<proteinExistence type="predicted"/>
<gene>
    <name evidence="5" type="ORF">AFERRI_10218</name>
    <name evidence="4" type="ORF">AFERRI_30277</name>
</gene>
<dbReference type="GO" id="GO:0006313">
    <property type="term" value="P:DNA transposition"/>
    <property type="evidence" value="ECO:0007669"/>
    <property type="project" value="InterPro"/>
</dbReference>
<evidence type="ECO:0000259" key="3">
    <source>
        <dbReference type="Pfam" id="PF02371"/>
    </source>
</evidence>
<dbReference type="GO" id="GO:0004803">
    <property type="term" value="F:transposase activity"/>
    <property type="evidence" value="ECO:0007669"/>
    <property type="project" value="InterPro"/>
</dbReference>
<feature type="domain" description="Transposase IS116/IS110/IS902 C-terminal" evidence="3">
    <location>
        <begin position="212"/>
        <end position="270"/>
    </location>
</feature>
<reference evidence="4" key="1">
    <citation type="submission" date="2014-03" db="EMBL/GenBank/DDBJ databases">
        <authorList>
            <person name="Genoscope - CEA"/>
        </authorList>
    </citation>
    <scope>NUCLEOTIDE SEQUENCE [LARGE SCALE GENOMIC DNA]</scope>
    <source>
        <strain evidence="4">CF27</strain>
    </source>
</reference>
<feature type="domain" description="Transposase IS110-like N-terminal" evidence="2">
    <location>
        <begin position="7"/>
        <end position="145"/>
    </location>
</feature>
<dbReference type="AlphaFoldDB" id="A0A060UMU9"/>
<dbReference type="PANTHER" id="PTHR33055:SF3">
    <property type="entry name" value="PUTATIVE TRANSPOSASE FOR IS117-RELATED"/>
    <property type="match status" value="1"/>
</dbReference>
<organism evidence="4">
    <name type="scientific">Acidithiobacillus ferrivorans</name>
    <dbReference type="NCBI Taxonomy" id="160808"/>
    <lineage>
        <taxon>Bacteria</taxon>
        <taxon>Pseudomonadati</taxon>
        <taxon>Pseudomonadota</taxon>
        <taxon>Acidithiobacillia</taxon>
        <taxon>Acidithiobacillales</taxon>
        <taxon>Acidithiobacillaceae</taxon>
        <taxon>Acidithiobacillus</taxon>
    </lineage>
</organism>
<accession>A0A060UMU9</accession>